<comment type="similarity">
    <text evidence="1">Belongs to the cytochrome P450 family.</text>
</comment>
<dbReference type="OrthoDB" id="6507093at2759"/>
<organism evidence="5 6">
    <name type="scientific">Leptotrombidium deliense</name>
    <dbReference type="NCBI Taxonomy" id="299467"/>
    <lineage>
        <taxon>Eukaryota</taxon>
        <taxon>Metazoa</taxon>
        <taxon>Ecdysozoa</taxon>
        <taxon>Arthropoda</taxon>
        <taxon>Chelicerata</taxon>
        <taxon>Arachnida</taxon>
        <taxon>Acari</taxon>
        <taxon>Acariformes</taxon>
        <taxon>Trombidiformes</taxon>
        <taxon>Prostigmata</taxon>
        <taxon>Anystina</taxon>
        <taxon>Parasitengona</taxon>
        <taxon>Trombiculoidea</taxon>
        <taxon>Trombiculidae</taxon>
        <taxon>Leptotrombidium</taxon>
    </lineage>
</organism>
<reference evidence="5 6" key="1">
    <citation type="journal article" date="2018" name="Gigascience">
        <title>Genomes of trombidid mites reveal novel predicted allergens and laterally-transferred genes associated with secondary metabolism.</title>
        <authorList>
            <person name="Dong X."/>
            <person name="Chaisiri K."/>
            <person name="Xia D."/>
            <person name="Armstrong S.D."/>
            <person name="Fang Y."/>
            <person name="Donnelly M.J."/>
            <person name="Kadowaki T."/>
            <person name="McGarry J.W."/>
            <person name="Darby A.C."/>
            <person name="Makepeace B.L."/>
        </authorList>
    </citation>
    <scope>NUCLEOTIDE SEQUENCE [LARGE SCALE GENOMIC DNA]</scope>
    <source>
        <strain evidence="5">UoL-UT</strain>
    </source>
</reference>
<dbReference type="Gene3D" id="1.10.630.10">
    <property type="entry name" value="Cytochrome P450"/>
    <property type="match status" value="1"/>
</dbReference>
<dbReference type="GO" id="GO:0020037">
    <property type="term" value="F:heme binding"/>
    <property type="evidence" value="ECO:0007669"/>
    <property type="project" value="InterPro"/>
</dbReference>
<dbReference type="GO" id="GO:0016712">
    <property type="term" value="F:oxidoreductase activity, acting on paired donors, with incorporation or reduction of molecular oxygen, reduced flavin or flavoprotein as one donor, and incorporation of one atom of oxygen"/>
    <property type="evidence" value="ECO:0007669"/>
    <property type="project" value="TreeGrafter"/>
</dbReference>
<keyword evidence="4" id="KW-0503">Monooxygenase</keyword>
<proteinExistence type="inferred from homology"/>
<evidence type="ECO:0000256" key="2">
    <source>
        <dbReference type="ARBA" id="ARBA00022723"/>
    </source>
</evidence>
<keyword evidence="3" id="KW-0408">Iron</keyword>
<name>A0A443RU80_9ACAR</name>
<keyword evidence="4" id="KW-0560">Oxidoreductase</keyword>
<dbReference type="PANTHER" id="PTHR24300:SF375">
    <property type="entry name" value="CYTOCHROME P450 FAMILY"/>
    <property type="match status" value="1"/>
</dbReference>
<dbReference type="GO" id="GO:0006805">
    <property type="term" value="P:xenobiotic metabolic process"/>
    <property type="evidence" value="ECO:0007669"/>
    <property type="project" value="TreeGrafter"/>
</dbReference>
<feature type="non-terminal residue" evidence="5">
    <location>
        <position position="171"/>
    </location>
</feature>
<dbReference type="PANTHER" id="PTHR24300">
    <property type="entry name" value="CYTOCHROME P450 508A4-RELATED"/>
    <property type="match status" value="1"/>
</dbReference>
<dbReference type="InterPro" id="IPR050182">
    <property type="entry name" value="Cytochrome_P450_fam2"/>
</dbReference>
<evidence type="ECO:0000313" key="5">
    <source>
        <dbReference type="EMBL" id="RWS18903.1"/>
    </source>
</evidence>
<accession>A0A443RU80</accession>
<dbReference type="SUPFAM" id="SSF48264">
    <property type="entry name" value="Cytochrome P450"/>
    <property type="match status" value="1"/>
</dbReference>
<dbReference type="STRING" id="299467.A0A443RU80"/>
<dbReference type="AlphaFoldDB" id="A0A443RU80"/>
<dbReference type="InterPro" id="IPR036396">
    <property type="entry name" value="Cyt_P450_sf"/>
</dbReference>
<dbReference type="GO" id="GO:0005737">
    <property type="term" value="C:cytoplasm"/>
    <property type="evidence" value="ECO:0007669"/>
    <property type="project" value="TreeGrafter"/>
</dbReference>
<evidence type="ECO:0000256" key="1">
    <source>
        <dbReference type="ARBA" id="ARBA00010617"/>
    </source>
</evidence>
<evidence type="ECO:0000313" key="6">
    <source>
        <dbReference type="Proteomes" id="UP000288716"/>
    </source>
</evidence>
<dbReference type="Pfam" id="PF00067">
    <property type="entry name" value="p450"/>
    <property type="match status" value="1"/>
</dbReference>
<keyword evidence="2" id="KW-0479">Metal-binding</keyword>
<dbReference type="Proteomes" id="UP000288716">
    <property type="component" value="Unassembled WGS sequence"/>
</dbReference>
<keyword evidence="6" id="KW-1185">Reference proteome</keyword>
<evidence type="ECO:0000256" key="3">
    <source>
        <dbReference type="ARBA" id="ARBA00023004"/>
    </source>
</evidence>
<evidence type="ECO:0000256" key="4">
    <source>
        <dbReference type="ARBA" id="ARBA00023033"/>
    </source>
</evidence>
<comment type="caution">
    <text evidence="5">The sequence shown here is derived from an EMBL/GenBank/DDBJ whole genome shotgun (WGS) entry which is preliminary data.</text>
</comment>
<dbReference type="InterPro" id="IPR001128">
    <property type="entry name" value="Cyt_P450"/>
</dbReference>
<dbReference type="GO" id="GO:0005506">
    <property type="term" value="F:iron ion binding"/>
    <property type="evidence" value="ECO:0007669"/>
    <property type="project" value="InterPro"/>
</dbReference>
<dbReference type="GO" id="GO:0006082">
    <property type="term" value="P:organic acid metabolic process"/>
    <property type="evidence" value="ECO:0007669"/>
    <property type="project" value="TreeGrafter"/>
</dbReference>
<dbReference type="EMBL" id="NCKV01032691">
    <property type="protein sequence ID" value="RWS18903.1"/>
    <property type="molecule type" value="Genomic_DNA"/>
</dbReference>
<gene>
    <name evidence="5" type="ORF">B4U80_12392</name>
</gene>
<protein>
    <submittedName>
        <fullName evidence="5">Cytochrome P450 18a1-like protein</fullName>
    </submittedName>
</protein>
<sequence length="171" mass="20227">MFTNSEGDEWNALRKFVIGHLSKLGMGKSEFELRMHNLLDSVVRYIEETNGTPHDFRNIAANYTFNVMFALVANKHYDVNSDYFKSFIYLTEKVFDEFSGLRFILQGDVFKYWLKFTRNDVNLAKKNNDQMCDLFETILNDRLQTFDANNCQDLLDFWIKESYGPNAEFFQ</sequence>
<dbReference type="VEuPathDB" id="VectorBase:LDEU013137"/>